<evidence type="ECO:0000313" key="3">
    <source>
        <dbReference type="EMBL" id="PTX42442.1"/>
    </source>
</evidence>
<dbReference type="PROSITE" id="PS51257">
    <property type="entry name" value="PROKAR_LIPOPROTEIN"/>
    <property type="match status" value="1"/>
</dbReference>
<dbReference type="Gene3D" id="3.40.1420.30">
    <property type="match status" value="3"/>
</dbReference>
<comment type="caution">
    <text evidence="3">The sequence shown here is derived from an EMBL/GenBank/DDBJ whole genome shotgun (WGS) entry which is preliminary data.</text>
</comment>
<dbReference type="Pfam" id="PF11396">
    <property type="entry name" value="PepSY_like"/>
    <property type="match status" value="3"/>
</dbReference>
<feature type="compositionally biased region" description="Acidic residues" evidence="1">
    <location>
        <begin position="236"/>
        <end position="249"/>
    </location>
</feature>
<dbReference type="SUPFAM" id="SSF160574">
    <property type="entry name" value="BT0923-like"/>
    <property type="match status" value="2"/>
</dbReference>
<accession>A0A2T6AF46</accession>
<evidence type="ECO:0000256" key="1">
    <source>
        <dbReference type="SAM" id="MobiDB-lite"/>
    </source>
</evidence>
<gene>
    <name evidence="3" type="ORF">C8P64_2871</name>
</gene>
<feature type="domain" description="Putative beta-lactamase-inhibitor-like PepSY-like" evidence="2">
    <location>
        <begin position="111"/>
        <end position="163"/>
    </location>
</feature>
<feature type="region of interest" description="Disordered" evidence="1">
    <location>
        <begin position="161"/>
        <end position="182"/>
    </location>
</feature>
<organism evidence="3 4">
    <name type="scientific">Christiangramia gaetbulicola</name>
    <dbReference type="NCBI Taxonomy" id="703340"/>
    <lineage>
        <taxon>Bacteria</taxon>
        <taxon>Pseudomonadati</taxon>
        <taxon>Bacteroidota</taxon>
        <taxon>Flavobacteriia</taxon>
        <taxon>Flavobacteriales</taxon>
        <taxon>Flavobacteriaceae</taxon>
        <taxon>Christiangramia</taxon>
    </lineage>
</organism>
<dbReference type="OrthoDB" id="710080at2"/>
<dbReference type="EMBL" id="QBKQ01000003">
    <property type="protein sequence ID" value="PTX42442.1"/>
    <property type="molecule type" value="Genomic_DNA"/>
</dbReference>
<keyword evidence="4" id="KW-1185">Reference proteome</keyword>
<dbReference type="AlphaFoldDB" id="A0A2T6AF46"/>
<evidence type="ECO:0000313" key="4">
    <source>
        <dbReference type="Proteomes" id="UP000244174"/>
    </source>
</evidence>
<dbReference type="RefSeq" id="WP_108172730.1">
    <property type="nucleotide sequence ID" value="NZ_QBKQ01000003.1"/>
</dbReference>
<feature type="domain" description="Putative beta-lactamase-inhibitor-like PepSY-like" evidence="2">
    <location>
        <begin position="176"/>
        <end position="231"/>
    </location>
</feature>
<feature type="compositionally biased region" description="Acidic residues" evidence="1">
    <location>
        <begin position="166"/>
        <end position="180"/>
    </location>
</feature>
<reference evidence="3 4" key="1">
    <citation type="submission" date="2018-04" db="EMBL/GenBank/DDBJ databases">
        <title>Genomic Encyclopedia of Archaeal and Bacterial Type Strains, Phase II (KMG-II): from individual species to whole genera.</title>
        <authorList>
            <person name="Goeker M."/>
        </authorList>
    </citation>
    <scope>NUCLEOTIDE SEQUENCE [LARGE SCALE GENOMIC DNA]</scope>
    <source>
        <strain evidence="3 4">DSM 23082</strain>
    </source>
</reference>
<dbReference type="Proteomes" id="UP000244174">
    <property type="component" value="Unassembled WGS sequence"/>
</dbReference>
<name>A0A2T6AF46_9FLAO</name>
<feature type="domain" description="Putative beta-lactamase-inhibitor-like PepSY-like" evidence="2">
    <location>
        <begin position="42"/>
        <end position="96"/>
    </location>
</feature>
<feature type="region of interest" description="Disordered" evidence="1">
    <location>
        <begin position="223"/>
        <end position="249"/>
    </location>
</feature>
<dbReference type="InterPro" id="IPR021533">
    <property type="entry name" value="PepSY-like"/>
</dbReference>
<protein>
    <submittedName>
        <fullName evidence="3">Putative PepSY-like beta-lactamase-inhibitor</fullName>
    </submittedName>
</protein>
<evidence type="ECO:0000259" key="2">
    <source>
        <dbReference type="Pfam" id="PF11396"/>
    </source>
</evidence>
<sequence length="249" mass="27932">MKNWRKFGILLSGLLVLGSCSDDDDATGNEVDLDARYFNADVHVSTSSLPQDILDYVTTNYPGVTIREAEIEDNNNFEIYLSNGLELNFNQDGDFLGIDDDDNNDFGDEYLQISEIPQNILDFIAANFPGVNIDEAERENNGNYEIELENDVELIFDADGNFLGQGEDENEDDQDEEEINPADLPQNILDYITENYPDNTIIEAEKEDDGKYEVTLNNGVELEFDSEGNFLSAEDGNGEDEDENDGDDD</sequence>
<proteinExistence type="predicted"/>